<dbReference type="RefSeq" id="WP_188409332.1">
    <property type="nucleotide sequence ID" value="NZ_BMCP01000002.1"/>
</dbReference>
<evidence type="ECO:0000256" key="2">
    <source>
        <dbReference type="ARBA" id="ARBA00022729"/>
    </source>
</evidence>
<dbReference type="Gene3D" id="2.40.160.20">
    <property type="match status" value="1"/>
</dbReference>
<dbReference type="InterPro" id="IPR027385">
    <property type="entry name" value="Beta-barrel_OMP"/>
</dbReference>
<organism evidence="7 8">
    <name type="scientific">Agaricicola taiwanensis</name>
    <dbReference type="NCBI Taxonomy" id="591372"/>
    <lineage>
        <taxon>Bacteria</taxon>
        <taxon>Pseudomonadati</taxon>
        <taxon>Pseudomonadota</taxon>
        <taxon>Alphaproteobacteria</taxon>
        <taxon>Rhodobacterales</taxon>
        <taxon>Paracoccaceae</taxon>
        <taxon>Agaricicola</taxon>
    </lineage>
</organism>
<protein>
    <submittedName>
        <fullName evidence="7">Membrane protein</fullName>
    </submittedName>
</protein>
<reference evidence="7" key="1">
    <citation type="journal article" date="2014" name="Int. J. Syst. Evol. Microbiol.">
        <title>Complete genome sequence of Corynebacterium casei LMG S-19264T (=DSM 44701T), isolated from a smear-ripened cheese.</title>
        <authorList>
            <consortium name="US DOE Joint Genome Institute (JGI-PGF)"/>
            <person name="Walter F."/>
            <person name="Albersmeier A."/>
            <person name="Kalinowski J."/>
            <person name="Ruckert C."/>
        </authorList>
    </citation>
    <scope>NUCLEOTIDE SEQUENCE</scope>
    <source>
        <strain evidence="7">CCM 7684</strain>
    </source>
</reference>
<evidence type="ECO:0000313" key="8">
    <source>
        <dbReference type="Proteomes" id="UP000602745"/>
    </source>
</evidence>
<evidence type="ECO:0000256" key="1">
    <source>
        <dbReference type="ARBA" id="ARBA00004370"/>
    </source>
</evidence>
<keyword evidence="2 5" id="KW-0732">Signal</keyword>
<evidence type="ECO:0000259" key="6">
    <source>
        <dbReference type="Pfam" id="PF13505"/>
    </source>
</evidence>
<comment type="similarity">
    <text evidence="4">Belongs to the Omp25/RopB family.</text>
</comment>
<name>A0A8J2YH38_9RHOB</name>
<feature type="signal peptide" evidence="5">
    <location>
        <begin position="1"/>
        <end position="23"/>
    </location>
</feature>
<dbReference type="Pfam" id="PF13505">
    <property type="entry name" value="OMP_b-brl"/>
    <property type="match status" value="1"/>
</dbReference>
<evidence type="ECO:0000313" key="7">
    <source>
        <dbReference type="EMBL" id="GGE40353.1"/>
    </source>
</evidence>
<reference evidence="7" key="2">
    <citation type="submission" date="2020-09" db="EMBL/GenBank/DDBJ databases">
        <authorList>
            <person name="Sun Q."/>
            <person name="Sedlacek I."/>
        </authorList>
    </citation>
    <scope>NUCLEOTIDE SEQUENCE</scope>
    <source>
        <strain evidence="7">CCM 7684</strain>
    </source>
</reference>
<comment type="subcellular location">
    <subcellularLocation>
        <location evidence="1">Membrane</location>
    </subcellularLocation>
</comment>
<evidence type="ECO:0000256" key="5">
    <source>
        <dbReference type="SAM" id="SignalP"/>
    </source>
</evidence>
<dbReference type="SUPFAM" id="SSF56925">
    <property type="entry name" value="OMPA-like"/>
    <property type="match status" value="1"/>
</dbReference>
<keyword evidence="8" id="KW-1185">Reference proteome</keyword>
<dbReference type="PANTHER" id="PTHR34001:SF3">
    <property type="entry name" value="BLL7405 PROTEIN"/>
    <property type="match status" value="1"/>
</dbReference>
<sequence>MTRFKPTIVALVALGLTAGAAQAADPYGASNSYSSGYGAPQTFNWSGPYVGANLGYGWGDSNINDIDGFAGGVTGGINWQQGPVVFGFEGDIGLSGIGNSGLVDEFNVDWIATGRGRIGYAFDRFMLFGTGGFAWTRATYEFGAAEESNSHLGWSLGVGAEAAITEQLSAKVDYLHNSFDEKGYINQRLDPTTNTLRVGLNYQF</sequence>
<dbReference type="PANTHER" id="PTHR34001">
    <property type="entry name" value="BLL7405 PROTEIN"/>
    <property type="match status" value="1"/>
</dbReference>
<evidence type="ECO:0000256" key="3">
    <source>
        <dbReference type="ARBA" id="ARBA00023136"/>
    </source>
</evidence>
<evidence type="ECO:0000256" key="4">
    <source>
        <dbReference type="ARBA" id="ARBA00038306"/>
    </source>
</evidence>
<dbReference type="Proteomes" id="UP000602745">
    <property type="component" value="Unassembled WGS sequence"/>
</dbReference>
<feature type="chain" id="PRO_5035298523" evidence="5">
    <location>
        <begin position="24"/>
        <end position="204"/>
    </location>
</feature>
<dbReference type="InterPro" id="IPR011250">
    <property type="entry name" value="OMP/PagP_B-barrel"/>
</dbReference>
<proteinExistence type="inferred from homology"/>
<accession>A0A8J2YH38</accession>
<feature type="domain" description="Outer membrane protein beta-barrel" evidence="6">
    <location>
        <begin position="13"/>
        <end position="204"/>
    </location>
</feature>
<dbReference type="GO" id="GO:0016020">
    <property type="term" value="C:membrane"/>
    <property type="evidence" value="ECO:0007669"/>
    <property type="project" value="UniProtKB-SubCell"/>
</dbReference>
<gene>
    <name evidence="7" type="ORF">GCM10007276_17100</name>
</gene>
<dbReference type="EMBL" id="BMCP01000002">
    <property type="protein sequence ID" value="GGE40353.1"/>
    <property type="molecule type" value="Genomic_DNA"/>
</dbReference>
<dbReference type="AlphaFoldDB" id="A0A8J2YH38"/>
<dbReference type="InterPro" id="IPR051692">
    <property type="entry name" value="OMP-like"/>
</dbReference>
<keyword evidence="3" id="KW-0472">Membrane</keyword>
<comment type="caution">
    <text evidence="7">The sequence shown here is derived from an EMBL/GenBank/DDBJ whole genome shotgun (WGS) entry which is preliminary data.</text>
</comment>